<dbReference type="NCBIfam" id="TIGR02531">
    <property type="entry name" value="yecD_yerC"/>
    <property type="match status" value="1"/>
</dbReference>
<dbReference type="Proteomes" id="UP000034849">
    <property type="component" value="Unassembled WGS sequence"/>
</dbReference>
<dbReference type="GO" id="GO:0043565">
    <property type="term" value="F:sequence-specific DNA binding"/>
    <property type="evidence" value="ECO:0007669"/>
    <property type="project" value="InterPro"/>
</dbReference>
<gene>
    <name evidence="1" type="ORF">US42_C0005G0038</name>
</gene>
<evidence type="ECO:0008006" key="3">
    <source>
        <dbReference type="Google" id="ProtNLM"/>
    </source>
</evidence>
<sequence length="93" mass="10884">MNWKNEKLKNLAKAFSVLKTPHDIANFLRDLCTLDELEEMSNRWQAVLLLNQGKTYREVAKITKLSTTTITRIAHWLEHGEDGYKKALENLRK</sequence>
<dbReference type="InterPro" id="IPR010921">
    <property type="entry name" value="Trp_repressor/repl_initiator"/>
</dbReference>
<comment type="caution">
    <text evidence="1">The sequence shown here is derived from an EMBL/GenBank/DDBJ whole genome shotgun (WGS) entry which is preliminary data.</text>
</comment>
<reference evidence="1 2" key="1">
    <citation type="journal article" date="2015" name="Nature">
        <title>rRNA introns, odd ribosomes, and small enigmatic genomes across a large radiation of phyla.</title>
        <authorList>
            <person name="Brown C.T."/>
            <person name="Hug L.A."/>
            <person name="Thomas B.C."/>
            <person name="Sharon I."/>
            <person name="Castelle C.J."/>
            <person name="Singh A."/>
            <person name="Wilkins M.J."/>
            <person name="Williams K.H."/>
            <person name="Banfield J.F."/>
        </authorList>
    </citation>
    <scope>NUCLEOTIDE SEQUENCE [LARGE SCALE GENOMIC DNA]</scope>
</reference>
<dbReference type="InterPro" id="IPR013368">
    <property type="entry name" value="YecD_YerC"/>
</dbReference>
<dbReference type="AlphaFoldDB" id="A0A0G0G9P1"/>
<dbReference type="Pfam" id="PF01371">
    <property type="entry name" value="Trp_repressor"/>
    <property type="match status" value="1"/>
</dbReference>
<dbReference type="Gene3D" id="1.10.1270.10">
    <property type="entry name" value="TrpR-like"/>
    <property type="match status" value="1"/>
</dbReference>
<protein>
    <recommendedName>
        <fullName evidence="3">TrpR like protein, YerC/YecD</fullName>
    </recommendedName>
</protein>
<dbReference type="EMBL" id="LBSX01000005">
    <property type="protein sequence ID" value="KKQ27813.1"/>
    <property type="molecule type" value="Genomic_DNA"/>
</dbReference>
<proteinExistence type="predicted"/>
<evidence type="ECO:0000313" key="1">
    <source>
        <dbReference type="EMBL" id="KKQ27813.1"/>
    </source>
</evidence>
<dbReference type="PIRSF" id="PIRSF012508">
    <property type="entry name" value="YerC"/>
    <property type="match status" value="1"/>
</dbReference>
<accession>A0A0G0G9P1</accession>
<dbReference type="PANTHER" id="PTHR40080:SF1">
    <property type="entry name" value="TRPR-LIKE PROTEIN YERC_YECD"/>
    <property type="match status" value="1"/>
</dbReference>
<dbReference type="GO" id="GO:0003700">
    <property type="term" value="F:DNA-binding transcription factor activity"/>
    <property type="evidence" value="ECO:0007669"/>
    <property type="project" value="InterPro"/>
</dbReference>
<organism evidence="1 2">
    <name type="scientific">Candidatus Magasanikbacteria bacterium GW2011_GWC2_37_14</name>
    <dbReference type="NCBI Taxonomy" id="1619046"/>
    <lineage>
        <taxon>Bacteria</taxon>
        <taxon>Candidatus Magasanikiibacteriota</taxon>
    </lineage>
</organism>
<dbReference type="InterPro" id="IPR000831">
    <property type="entry name" value="Trp_repress"/>
</dbReference>
<dbReference type="PANTHER" id="PTHR40080">
    <property type="entry name" value="LMO1763 PROTEIN"/>
    <property type="match status" value="1"/>
</dbReference>
<evidence type="ECO:0000313" key="2">
    <source>
        <dbReference type="Proteomes" id="UP000034849"/>
    </source>
</evidence>
<name>A0A0G0G9P1_9BACT</name>
<dbReference type="InterPro" id="IPR038116">
    <property type="entry name" value="TrpR-like_sf"/>
</dbReference>
<dbReference type="SUPFAM" id="SSF48295">
    <property type="entry name" value="TrpR-like"/>
    <property type="match status" value="1"/>
</dbReference>
<dbReference type="STRING" id="1619046.US42_C0005G0038"/>